<evidence type="ECO:0000313" key="4">
    <source>
        <dbReference type="Proteomes" id="UP001432322"/>
    </source>
</evidence>
<keyword evidence="1" id="KW-0540">Nuclease</keyword>
<evidence type="ECO:0000313" key="3">
    <source>
        <dbReference type="EMBL" id="GMT20753.1"/>
    </source>
</evidence>
<name>A0AAV5VR07_9BILA</name>
<keyword evidence="2" id="KW-0175">Coiled coil</keyword>
<feature type="non-terminal residue" evidence="3">
    <location>
        <position position="1"/>
    </location>
</feature>
<dbReference type="EMBL" id="BTSY01000003">
    <property type="protein sequence ID" value="GMT20753.1"/>
    <property type="molecule type" value="Genomic_DNA"/>
</dbReference>
<dbReference type="AlphaFoldDB" id="A0AAV5VR07"/>
<organism evidence="3 4">
    <name type="scientific">Pristionchus fissidentatus</name>
    <dbReference type="NCBI Taxonomy" id="1538716"/>
    <lineage>
        <taxon>Eukaryota</taxon>
        <taxon>Metazoa</taxon>
        <taxon>Ecdysozoa</taxon>
        <taxon>Nematoda</taxon>
        <taxon>Chromadorea</taxon>
        <taxon>Rhabditida</taxon>
        <taxon>Rhabditina</taxon>
        <taxon>Diplogasteromorpha</taxon>
        <taxon>Diplogasteroidea</taxon>
        <taxon>Neodiplogasteridae</taxon>
        <taxon>Pristionchus</taxon>
    </lineage>
</organism>
<reference evidence="3" key="1">
    <citation type="submission" date="2023-10" db="EMBL/GenBank/DDBJ databases">
        <title>Genome assembly of Pristionchus species.</title>
        <authorList>
            <person name="Yoshida K."/>
            <person name="Sommer R.J."/>
        </authorList>
    </citation>
    <scope>NUCLEOTIDE SEQUENCE</scope>
    <source>
        <strain evidence="3">RS5133</strain>
    </source>
</reference>
<dbReference type="Proteomes" id="UP001432322">
    <property type="component" value="Unassembled WGS sequence"/>
</dbReference>
<dbReference type="InterPro" id="IPR022894">
    <property type="entry name" value="Oligoribonuclease"/>
</dbReference>
<protein>
    <submittedName>
        <fullName evidence="3">Uncharacterized protein</fullName>
    </submittedName>
</protein>
<sequence length="771" mass="85758">QSAPSTSPPVRTPPVRPVRKITCKNCIYKSNQIRNLTRQIERRRNPRVNKLSAKKPSEAEKQANRISSLTSMNLKLTRVIRTLQERVATLSGEKDQLKVTVRFRENECAEAEESLAQIRSGIVKLYNGRSFSPDTVTTVLELMNLGVADERVGGVMKVVAKLVGLFGAGLVTTDGGHEVFLFGLTQVADKSAATAFSVLKDQLDSLGRSGCGGEIEEFTDRFIAATTCTMSDRASTQQKFNNDFSQYRSSILPRVIEGWESLSDSERARITVFHNFYCQLHVIANYPNIVLEAMAEHERILTGKEIPALTPTAYIAIKEVARLFGDRSAGMHSCSADYRFNVVFLLASRVFFQRENLLLFISECGGEKAELKKLAELLALPLVNEQLQILGLIDQLITGPLWRWAEGVTHVMETGVYASLLISWVTEYRDNPMCLFSGNSPVPSLQSIAAGSEKYLENLLSVTPSETSFESTVLVMESSLKYFKHLFDDFITGGKYSGVVSDDVINTTRSASATNRSIESGFGFVDRLFRHSPHMSVPRREAHLMISKNHTMAWLNSKSSEERRDIVLTSRSSVPSIRAENEKWKSHLAREILKRAVEREREISNKNALQANKRLKAIDAISSDGIVTSLAGLGSLLRSYTGSARVAALRAQIRFRERALLQSAPEQNIYTLSTKGVPVAEAELHRRLAVLIEDDRKGSHLVPSIDHSLVGRSIRRWKGEVAEDGSVVAVQKRGATTLVCLNFPSETISYPLPEFEIELDLGSFELLDDLL</sequence>
<feature type="coiled-coil region" evidence="2">
    <location>
        <begin position="80"/>
        <end position="114"/>
    </location>
</feature>
<proteinExistence type="predicted"/>
<dbReference type="PANTHER" id="PTHR11046">
    <property type="entry name" value="OLIGORIBONUCLEASE, MITOCHONDRIAL"/>
    <property type="match status" value="1"/>
</dbReference>
<keyword evidence="4" id="KW-1185">Reference proteome</keyword>
<keyword evidence="1" id="KW-0378">Hydrolase</keyword>
<comment type="caution">
    <text evidence="3">The sequence shown here is derived from an EMBL/GenBank/DDBJ whole genome shotgun (WGS) entry which is preliminary data.</text>
</comment>
<dbReference type="PANTHER" id="PTHR11046:SF25">
    <property type="match status" value="1"/>
</dbReference>
<evidence type="ECO:0000256" key="2">
    <source>
        <dbReference type="SAM" id="Coils"/>
    </source>
</evidence>
<evidence type="ECO:0000256" key="1">
    <source>
        <dbReference type="ARBA" id="ARBA00022722"/>
    </source>
</evidence>
<accession>A0AAV5VR07</accession>
<gene>
    <name evidence="3" type="ORF">PFISCL1PPCAC_12050</name>
</gene>
<dbReference type="GO" id="GO:0000175">
    <property type="term" value="F:3'-5'-RNA exonuclease activity"/>
    <property type="evidence" value="ECO:0007669"/>
    <property type="project" value="InterPro"/>
</dbReference>